<evidence type="ECO:0000256" key="4">
    <source>
        <dbReference type="ARBA" id="ARBA00022989"/>
    </source>
</evidence>
<keyword evidence="5 6" id="KW-0472">Membrane</keyword>
<evidence type="ECO:0000256" key="1">
    <source>
        <dbReference type="ARBA" id="ARBA00004651"/>
    </source>
</evidence>
<proteinExistence type="predicted"/>
<sequence>MEPAMKAIWRKWLHIVLGCLVTTAGLLLLKHSHIVTGGTAGLSLSLSYLFQTKFYSMFLLLNIPFILFSYYSIGPAFAFRTILSICLLTAMTSLDHMLPEFVLPTAVGSILGGALIGVGVSSLFKHGASLGGANILALFLQKKYGWDPGRTNFVFDCIVVLSSLTAISLDKGFFSIVSIAATSAVISYYKGRYQGARSVRTAPIPATVTA</sequence>
<dbReference type="RefSeq" id="WP_378113111.1">
    <property type="nucleotide sequence ID" value="NZ_JBHSNC010000051.1"/>
</dbReference>
<feature type="transmembrane region" description="Helical" evidence="6">
    <location>
        <begin position="54"/>
        <end position="71"/>
    </location>
</feature>
<evidence type="ECO:0000313" key="8">
    <source>
        <dbReference type="Proteomes" id="UP001596108"/>
    </source>
</evidence>
<accession>A0ABW0R220</accession>
<dbReference type="EMBL" id="JBHSNC010000051">
    <property type="protein sequence ID" value="MFC5531171.1"/>
    <property type="molecule type" value="Genomic_DNA"/>
</dbReference>
<feature type="transmembrane region" description="Helical" evidence="6">
    <location>
        <begin position="172"/>
        <end position="189"/>
    </location>
</feature>
<name>A0ABW0R220_9BACL</name>
<dbReference type="PANTHER" id="PTHR33545:SF5">
    <property type="entry name" value="UPF0750 MEMBRANE PROTEIN YITT"/>
    <property type="match status" value="1"/>
</dbReference>
<keyword evidence="2" id="KW-1003">Cell membrane</keyword>
<keyword evidence="3 6" id="KW-0812">Transmembrane</keyword>
<reference evidence="8" key="1">
    <citation type="journal article" date="2019" name="Int. J. Syst. Evol. Microbiol.">
        <title>The Global Catalogue of Microorganisms (GCM) 10K type strain sequencing project: providing services to taxonomists for standard genome sequencing and annotation.</title>
        <authorList>
            <consortium name="The Broad Institute Genomics Platform"/>
            <consortium name="The Broad Institute Genome Sequencing Center for Infectious Disease"/>
            <person name="Wu L."/>
            <person name="Ma J."/>
        </authorList>
    </citation>
    <scope>NUCLEOTIDE SEQUENCE [LARGE SCALE GENOMIC DNA]</scope>
    <source>
        <strain evidence="8">CGMCC 1.18578</strain>
    </source>
</reference>
<dbReference type="Pfam" id="PF02588">
    <property type="entry name" value="YitT_membrane"/>
    <property type="match status" value="1"/>
</dbReference>
<keyword evidence="4 6" id="KW-1133">Transmembrane helix</keyword>
<evidence type="ECO:0000256" key="5">
    <source>
        <dbReference type="ARBA" id="ARBA00023136"/>
    </source>
</evidence>
<evidence type="ECO:0000256" key="2">
    <source>
        <dbReference type="ARBA" id="ARBA00022475"/>
    </source>
</evidence>
<evidence type="ECO:0000256" key="6">
    <source>
        <dbReference type="SAM" id="Phobius"/>
    </source>
</evidence>
<gene>
    <name evidence="7" type="ORF">ACFPQ4_17260</name>
</gene>
<keyword evidence="8" id="KW-1185">Reference proteome</keyword>
<feature type="transmembrane region" description="Helical" evidence="6">
    <location>
        <begin position="12"/>
        <end position="29"/>
    </location>
</feature>
<feature type="transmembrane region" description="Helical" evidence="6">
    <location>
        <begin position="101"/>
        <end position="124"/>
    </location>
</feature>
<evidence type="ECO:0000256" key="3">
    <source>
        <dbReference type="ARBA" id="ARBA00022692"/>
    </source>
</evidence>
<dbReference type="Proteomes" id="UP001596108">
    <property type="component" value="Unassembled WGS sequence"/>
</dbReference>
<organism evidence="7 8">
    <name type="scientific">Cohnella yongneupensis</name>
    <dbReference type="NCBI Taxonomy" id="425006"/>
    <lineage>
        <taxon>Bacteria</taxon>
        <taxon>Bacillati</taxon>
        <taxon>Bacillota</taxon>
        <taxon>Bacilli</taxon>
        <taxon>Bacillales</taxon>
        <taxon>Paenibacillaceae</taxon>
        <taxon>Cohnella</taxon>
    </lineage>
</organism>
<dbReference type="InterPro" id="IPR003740">
    <property type="entry name" value="YitT"/>
</dbReference>
<protein>
    <submittedName>
        <fullName evidence="7">YitT family protein</fullName>
    </submittedName>
</protein>
<dbReference type="PANTHER" id="PTHR33545">
    <property type="entry name" value="UPF0750 MEMBRANE PROTEIN YITT-RELATED"/>
    <property type="match status" value="1"/>
</dbReference>
<comment type="subcellular location">
    <subcellularLocation>
        <location evidence="1">Cell membrane</location>
        <topology evidence="1">Multi-pass membrane protein</topology>
    </subcellularLocation>
</comment>
<comment type="caution">
    <text evidence="7">The sequence shown here is derived from an EMBL/GenBank/DDBJ whole genome shotgun (WGS) entry which is preliminary data.</text>
</comment>
<dbReference type="InterPro" id="IPR051461">
    <property type="entry name" value="UPF0750_membrane"/>
</dbReference>
<evidence type="ECO:0000313" key="7">
    <source>
        <dbReference type="EMBL" id="MFC5531171.1"/>
    </source>
</evidence>